<organism evidence="3 4">
    <name type="scientific">Acaryochloris marina (strain MBIC 11017)</name>
    <dbReference type="NCBI Taxonomy" id="329726"/>
    <lineage>
        <taxon>Bacteria</taxon>
        <taxon>Bacillati</taxon>
        <taxon>Cyanobacteriota</taxon>
        <taxon>Cyanophyceae</taxon>
        <taxon>Acaryochloridales</taxon>
        <taxon>Acaryochloridaceae</taxon>
        <taxon>Acaryochloris</taxon>
    </lineage>
</organism>
<dbReference type="eggNOG" id="COG2226">
    <property type="taxonomic scope" value="Bacteria"/>
</dbReference>
<dbReference type="Pfam" id="PF13649">
    <property type="entry name" value="Methyltransf_25"/>
    <property type="match status" value="1"/>
</dbReference>
<name>B0C999_ACAM1</name>
<reference evidence="3 4" key="1">
    <citation type="journal article" date="2008" name="Proc. Natl. Acad. Sci. U.S.A.">
        <title>Niche adaptation and genome expansion in the chlorophyll d-producing cyanobacterium Acaryochloris marina.</title>
        <authorList>
            <person name="Swingley W.D."/>
            <person name="Chen M."/>
            <person name="Cheung P.C."/>
            <person name="Conrad A.L."/>
            <person name="Dejesa L.C."/>
            <person name="Hao J."/>
            <person name="Honchak B.M."/>
            <person name="Karbach L.E."/>
            <person name="Kurdoglu A."/>
            <person name="Lahiri S."/>
            <person name="Mastrian S.D."/>
            <person name="Miyashita H."/>
            <person name="Page L."/>
            <person name="Ramakrishna P."/>
            <person name="Satoh S."/>
            <person name="Sattley W.M."/>
            <person name="Shimada Y."/>
            <person name="Taylor H.L."/>
            <person name="Tomo T."/>
            <person name="Tsuchiya T."/>
            <person name="Wang Z.T."/>
            <person name="Raymond J."/>
            <person name="Mimuro M."/>
            <person name="Blankenship R.E."/>
            <person name="Touchman J.W."/>
        </authorList>
    </citation>
    <scope>NUCLEOTIDE SEQUENCE [LARGE SCALE GENOMIC DNA]</scope>
    <source>
        <strain evidence="4">MBIC 11017</strain>
    </source>
</reference>
<evidence type="ECO:0000259" key="2">
    <source>
        <dbReference type="Pfam" id="PF13649"/>
    </source>
</evidence>
<dbReference type="AlphaFoldDB" id="B0C999"/>
<keyword evidence="4" id="KW-1185">Reference proteome</keyword>
<dbReference type="HOGENOM" id="CLU_108522_0_0_3"/>
<dbReference type="Proteomes" id="UP000000268">
    <property type="component" value="Chromosome"/>
</dbReference>
<dbReference type="Gene3D" id="3.40.50.150">
    <property type="entry name" value="Vaccinia Virus protein VP39"/>
    <property type="match status" value="1"/>
</dbReference>
<evidence type="ECO:0000256" key="1">
    <source>
        <dbReference type="ARBA" id="ARBA00022679"/>
    </source>
</evidence>
<dbReference type="STRING" id="329726.AM1_2780"/>
<dbReference type="EMBL" id="CP000828">
    <property type="protein sequence ID" value="ABW27780.1"/>
    <property type="molecule type" value="Genomic_DNA"/>
</dbReference>
<dbReference type="InterPro" id="IPR041698">
    <property type="entry name" value="Methyltransf_25"/>
</dbReference>
<accession>B0C999</accession>
<feature type="domain" description="Methyltransferase" evidence="2">
    <location>
        <begin position="60"/>
        <end position="152"/>
    </location>
</feature>
<gene>
    <name evidence="3" type="ordered locus">AM1_2780</name>
</gene>
<keyword evidence="1" id="KW-0808">Transferase</keyword>
<dbReference type="RefSeq" id="WP_012163227.1">
    <property type="nucleotide sequence ID" value="NC_009925.1"/>
</dbReference>
<evidence type="ECO:0000313" key="4">
    <source>
        <dbReference type="Proteomes" id="UP000000268"/>
    </source>
</evidence>
<sequence length="239" mass="26682">MTNPGSEASALLTRIPEPELMDDDDQARAYAEADFVEPHNHFVQLLQETFPELPEMGTALDLGCGPGDITLRFARAFPAWSVEGWDASEAMLNYGYQAVAAAKLQDRITLKKVYVPQSDTVSDTKSDTVSFPLIFSNSLLHHLADPMALWTEVKQQSGLGTAVFIMDLMRPAKRETAKDFVDLYAQGEPEVLRRDFFNSLLAAYRVDEVQDQLAQAGLEQLQVREVSDLHLIIWGHIAE</sequence>
<dbReference type="OrthoDB" id="9778766at2"/>
<dbReference type="KEGG" id="amr:AM1_2780"/>
<dbReference type="SUPFAM" id="SSF53335">
    <property type="entry name" value="S-adenosyl-L-methionine-dependent methyltransferases"/>
    <property type="match status" value="1"/>
</dbReference>
<dbReference type="PANTHER" id="PTHR43861">
    <property type="entry name" value="TRANS-ACONITATE 2-METHYLTRANSFERASE-RELATED"/>
    <property type="match status" value="1"/>
</dbReference>
<evidence type="ECO:0000313" key="3">
    <source>
        <dbReference type="EMBL" id="ABW27780.1"/>
    </source>
</evidence>
<dbReference type="InterPro" id="IPR029063">
    <property type="entry name" value="SAM-dependent_MTases_sf"/>
</dbReference>
<dbReference type="CDD" id="cd02440">
    <property type="entry name" value="AdoMet_MTases"/>
    <property type="match status" value="1"/>
</dbReference>
<protein>
    <recommendedName>
        <fullName evidence="2">Methyltransferase domain-containing protein</fullName>
    </recommendedName>
</protein>
<proteinExistence type="predicted"/>
<dbReference type="GO" id="GO:0016740">
    <property type="term" value="F:transferase activity"/>
    <property type="evidence" value="ECO:0007669"/>
    <property type="project" value="UniProtKB-KW"/>
</dbReference>